<evidence type="ECO:0000256" key="5">
    <source>
        <dbReference type="ARBA" id="ARBA00023136"/>
    </source>
</evidence>
<evidence type="ECO:0000256" key="4">
    <source>
        <dbReference type="ARBA" id="ARBA00022989"/>
    </source>
</evidence>
<accession>A0A379CDG3</accession>
<evidence type="ECO:0000313" key="10">
    <source>
        <dbReference type="Proteomes" id="UP000255101"/>
    </source>
</evidence>
<keyword evidence="5 7" id="KW-0472">Membrane</keyword>
<keyword evidence="2" id="KW-1003">Cell membrane</keyword>
<sequence length="831" mass="95692">MRKLIFNSILKNYKDSLPTIVIISFMICVVFSSLTAQYSQSSYVKKIIENNTTKAQAEFFDVNKSQLKLIKDEKSIKSMSITKSYGNAYIKNRISENILEFNEEYFENFNLRLEDGRMPINQNEIILEKSILQKYNIKLNEVINIRGNKIIESKEGKKEYVNYSIKSKVVGDYVYPSIIENLYKYQDIFISSNNEFNKIINNENLSYNGTIIYKPGVNPISKSAELSYNINSSSDHIVPNSMYNDLNEQIATSSTFTNTDKVTILIAGIIILNISILNSIEASRRQGLIRLLGCSKKKTILIEILKSLIVYLVSCFLAYIVSIFMSKILINEFDFTGSLINSRKANLLLDIKLFIKVIYPLFIIYLATTIYSCKGIFSKTPIEQYNISKDYSSRFIKEFNIKKLENKILINNILSEKLFVISNTIILAFSGYMYLVNYYNNNVPAGVTNNELAFYEKVDLNIYRDLNVKKDIVALEECKINNLSSLNGIKEIYKVQHEDGYEYLNTSQLTTKYKQQQMIKDNETKGLRFNVLSFDNNAMGKFLVDNKFIKDNIKIKSGNDIPNVLIYNQFYSIIDHKNQDVIKGLKQGDIIEVSLPYYEKNGDMKFKDHKVKIAGFLSKQWYIYSNTEQTIPDIIFSDTDFDKLVGRNTTDNIYISLSNKKSVDTVKSEIEKKIGNRNPYMGIKTQSEAFNEANKLVDSFKVRKITISYFLLLMSSVNIIIGLIVSFIRNYNVYSIFNALGGKRKKIKKIYICEILVLTIPGVLVGILYSTFDAFRFYKFWKDRAILKGLNTSMSFMVPSKNIILYVMLVIFSGIIAYSFINKIINSIKVK</sequence>
<evidence type="ECO:0000313" key="9">
    <source>
        <dbReference type="EMBL" id="SUB60320.1"/>
    </source>
</evidence>
<evidence type="ECO:0000256" key="1">
    <source>
        <dbReference type="ARBA" id="ARBA00004651"/>
    </source>
</evidence>
<comment type="subcellular location">
    <subcellularLocation>
        <location evidence="1">Cell membrane</location>
        <topology evidence="1">Multi-pass membrane protein</topology>
    </subcellularLocation>
</comment>
<keyword evidence="3 7" id="KW-0812">Transmembrane</keyword>
<feature type="transmembrane region" description="Helical" evidence="7">
    <location>
        <begin position="20"/>
        <end position="38"/>
    </location>
</feature>
<protein>
    <submittedName>
        <fullName evidence="9">FtsX-like permease family</fullName>
    </submittedName>
</protein>
<evidence type="ECO:0000259" key="8">
    <source>
        <dbReference type="Pfam" id="PF02687"/>
    </source>
</evidence>
<dbReference type="InterPro" id="IPR050250">
    <property type="entry name" value="Macrolide_Exporter_MacB"/>
</dbReference>
<evidence type="ECO:0000256" key="3">
    <source>
        <dbReference type="ARBA" id="ARBA00022692"/>
    </source>
</evidence>
<dbReference type="GO" id="GO:0005886">
    <property type="term" value="C:plasma membrane"/>
    <property type="evidence" value="ECO:0007669"/>
    <property type="project" value="UniProtKB-SubCell"/>
</dbReference>
<proteinExistence type="inferred from homology"/>
<feature type="transmembrane region" description="Helical" evidence="7">
    <location>
        <begin position="353"/>
        <end position="373"/>
    </location>
</feature>
<dbReference type="InterPro" id="IPR003838">
    <property type="entry name" value="ABC3_permease_C"/>
</dbReference>
<feature type="transmembrane region" description="Helical" evidence="7">
    <location>
        <begin position="707"/>
        <end position="729"/>
    </location>
</feature>
<feature type="transmembrane region" description="Helical" evidence="7">
    <location>
        <begin position="300"/>
        <end position="325"/>
    </location>
</feature>
<dbReference type="AlphaFoldDB" id="A0A379CDG3"/>
<feature type="transmembrane region" description="Helical" evidence="7">
    <location>
        <begin position="803"/>
        <end position="821"/>
    </location>
</feature>
<gene>
    <name evidence="9" type="ORF">NCTC11460_00219</name>
</gene>
<name>A0A379CDG3_9FIRM</name>
<dbReference type="PANTHER" id="PTHR30572">
    <property type="entry name" value="MEMBRANE COMPONENT OF TRANSPORTER-RELATED"/>
    <property type="match status" value="1"/>
</dbReference>
<comment type="similarity">
    <text evidence="6">Belongs to the ABC-4 integral membrane protein family.</text>
</comment>
<dbReference type="EMBL" id="UGTB01000004">
    <property type="protein sequence ID" value="SUB60320.1"/>
    <property type="molecule type" value="Genomic_DNA"/>
</dbReference>
<dbReference type="Pfam" id="PF02687">
    <property type="entry name" value="FtsX"/>
    <property type="match status" value="1"/>
</dbReference>
<feature type="domain" description="ABC3 transporter permease C-terminal" evidence="8">
    <location>
        <begin position="262"/>
        <end position="380"/>
    </location>
</feature>
<reference evidence="9 10" key="1">
    <citation type="submission" date="2018-06" db="EMBL/GenBank/DDBJ databases">
        <authorList>
            <consortium name="Pathogen Informatics"/>
            <person name="Doyle S."/>
        </authorList>
    </citation>
    <scope>NUCLEOTIDE SEQUENCE [LARGE SCALE GENOMIC DNA]</scope>
    <source>
        <strain evidence="9 10">NCTC11460</strain>
    </source>
</reference>
<evidence type="ECO:0000256" key="7">
    <source>
        <dbReference type="SAM" id="Phobius"/>
    </source>
</evidence>
<dbReference type="RefSeq" id="WP_019595706.1">
    <property type="nucleotide sequence ID" value="NZ_FOVA01000044.1"/>
</dbReference>
<evidence type="ECO:0000256" key="2">
    <source>
        <dbReference type="ARBA" id="ARBA00022475"/>
    </source>
</evidence>
<dbReference type="Proteomes" id="UP000255101">
    <property type="component" value="Unassembled WGS sequence"/>
</dbReference>
<keyword evidence="4 7" id="KW-1133">Transmembrane helix</keyword>
<evidence type="ECO:0000256" key="6">
    <source>
        <dbReference type="ARBA" id="ARBA00038076"/>
    </source>
</evidence>
<organism evidence="9 10">
    <name type="scientific">Peptostreptococcus anaerobius</name>
    <dbReference type="NCBI Taxonomy" id="1261"/>
    <lineage>
        <taxon>Bacteria</taxon>
        <taxon>Bacillati</taxon>
        <taxon>Bacillota</taxon>
        <taxon>Clostridia</taxon>
        <taxon>Peptostreptococcales</taxon>
        <taxon>Peptostreptococcaceae</taxon>
        <taxon>Peptostreptococcus</taxon>
    </lineage>
</organism>
<dbReference type="PANTHER" id="PTHR30572:SF4">
    <property type="entry name" value="ABC TRANSPORTER PERMEASE YTRF"/>
    <property type="match status" value="1"/>
</dbReference>
<feature type="transmembrane region" description="Helical" evidence="7">
    <location>
        <begin position="418"/>
        <end position="435"/>
    </location>
</feature>
<feature type="transmembrane region" description="Helical" evidence="7">
    <location>
        <begin position="750"/>
        <end position="772"/>
    </location>
</feature>
<feature type="transmembrane region" description="Helical" evidence="7">
    <location>
        <begin position="262"/>
        <end position="280"/>
    </location>
</feature>
<dbReference type="GO" id="GO:0022857">
    <property type="term" value="F:transmembrane transporter activity"/>
    <property type="evidence" value="ECO:0007669"/>
    <property type="project" value="TreeGrafter"/>
</dbReference>